<comment type="caution">
    <text evidence="1">The sequence shown here is derived from an EMBL/GenBank/DDBJ whole genome shotgun (WGS) entry which is preliminary data.</text>
</comment>
<evidence type="ECO:0000313" key="1">
    <source>
        <dbReference type="EMBL" id="KAA6334479.1"/>
    </source>
</evidence>
<name>A0A5J4RLG0_9ZZZZ</name>
<sequence>MLIKYFVCACTYIIFVVALNYDQLQVIGNWMKSRNRI</sequence>
<reference evidence="1" key="1">
    <citation type="submission" date="2019-03" db="EMBL/GenBank/DDBJ databases">
        <title>Single cell metagenomics reveals metabolic interactions within the superorganism composed of flagellate Streblomastix strix and complex community of Bacteroidetes bacteria on its surface.</title>
        <authorList>
            <person name="Treitli S.C."/>
            <person name="Kolisko M."/>
            <person name="Husnik F."/>
            <person name="Keeling P."/>
            <person name="Hampl V."/>
        </authorList>
    </citation>
    <scope>NUCLEOTIDE SEQUENCE</scope>
    <source>
        <strain evidence="1">STM</strain>
    </source>
</reference>
<dbReference type="EMBL" id="SNRY01000993">
    <property type="protein sequence ID" value="KAA6334479.1"/>
    <property type="molecule type" value="Genomic_DNA"/>
</dbReference>
<dbReference type="AlphaFoldDB" id="A0A5J4RLG0"/>
<proteinExistence type="predicted"/>
<protein>
    <submittedName>
        <fullName evidence="1">Uncharacterized protein</fullName>
    </submittedName>
</protein>
<gene>
    <name evidence="1" type="ORF">EZS27_017204</name>
</gene>
<organism evidence="1">
    <name type="scientific">termite gut metagenome</name>
    <dbReference type="NCBI Taxonomy" id="433724"/>
    <lineage>
        <taxon>unclassified sequences</taxon>
        <taxon>metagenomes</taxon>
        <taxon>organismal metagenomes</taxon>
    </lineage>
</organism>
<accession>A0A5J4RLG0</accession>